<keyword evidence="9" id="KW-1133">Transmembrane helix</keyword>
<feature type="domain" description="Signal transduction histidine kinase subgroup 3 dimerisation and phosphoacceptor" evidence="10">
    <location>
        <begin position="180"/>
        <end position="243"/>
    </location>
</feature>
<dbReference type="GO" id="GO:0000155">
    <property type="term" value="F:phosphorelay sensor kinase activity"/>
    <property type="evidence" value="ECO:0007669"/>
    <property type="project" value="InterPro"/>
</dbReference>
<dbReference type="Gene3D" id="1.20.5.1930">
    <property type="match status" value="1"/>
</dbReference>
<evidence type="ECO:0000256" key="4">
    <source>
        <dbReference type="ARBA" id="ARBA00022679"/>
    </source>
</evidence>
<accession>A0A1G6JPP9</accession>
<evidence type="ECO:0000256" key="1">
    <source>
        <dbReference type="ARBA" id="ARBA00000085"/>
    </source>
</evidence>
<dbReference type="GO" id="GO:0016020">
    <property type="term" value="C:membrane"/>
    <property type="evidence" value="ECO:0007669"/>
    <property type="project" value="InterPro"/>
</dbReference>
<dbReference type="InterPro" id="IPR011712">
    <property type="entry name" value="Sig_transdc_His_kin_sub3_dim/P"/>
</dbReference>
<dbReference type="Proteomes" id="UP000242949">
    <property type="component" value="Unassembled WGS sequence"/>
</dbReference>
<gene>
    <name evidence="11" type="ORF">SAMN05421734_105108</name>
</gene>
<feature type="transmembrane region" description="Helical" evidence="9">
    <location>
        <begin position="98"/>
        <end position="117"/>
    </location>
</feature>
<dbReference type="PANTHER" id="PTHR24421:SF10">
    <property type="entry name" value="NITRATE_NITRITE SENSOR PROTEIN NARQ"/>
    <property type="match status" value="1"/>
</dbReference>
<evidence type="ECO:0000313" key="11">
    <source>
        <dbReference type="EMBL" id="SDC20694.1"/>
    </source>
</evidence>
<keyword evidence="9" id="KW-0812">Transmembrane</keyword>
<evidence type="ECO:0000256" key="2">
    <source>
        <dbReference type="ARBA" id="ARBA00012438"/>
    </source>
</evidence>
<evidence type="ECO:0000256" key="9">
    <source>
        <dbReference type="SAM" id="Phobius"/>
    </source>
</evidence>
<keyword evidence="12" id="KW-1185">Reference proteome</keyword>
<dbReference type="GO" id="GO:0046983">
    <property type="term" value="F:protein dimerization activity"/>
    <property type="evidence" value="ECO:0007669"/>
    <property type="project" value="InterPro"/>
</dbReference>
<feature type="transmembrane region" description="Helical" evidence="9">
    <location>
        <begin position="61"/>
        <end position="86"/>
    </location>
</feature>
<evidence type="ECO:0000256" key="8">
    <source>
        <dbReference type="ARBA" id="ARBA00023012"/>
    </source>
</evidence>
<keyword evidence="7" id="KW-0067">ATP-binding</keyword>
<dbReference type="InterPro" id="IPR036890">
    <property type="entry name" value="HATPase_C_sf"/>
</dbReference>
<evidence type="ECO:0000256" key="6">
    <source>
        <dbReference type="ARBA" id="ARBA00022777"/>
    </source>
</evidence>
<keyword evidence="5" id="KW-0547">Nucleotide-binding</keyword>
<evidence type="ECO:0000256" key="3">
    <source>
        <dbReference type="ARBA" id="ARBA00022553"/>
    </source>
</evidence>
<evidence type="ECO:0000313" key="12">
    <source>
        <dbReference type="Proteomes" id="UP000242949"/>
    </source>
</evidence>
<feature type="transmembrane region" description="Helical" evidence="9">
    <location>
        <begin position="30"/>
        <end position="49"/>
    </location>
</feature>
<dbReference type="AlphaFoldDB" id="A0A1G6JPP9"/>
<dbReference type="PANTHER" id="PTHR24421">
    <property type="entry name" value="NITRATE/NITRITE SENSOR PROTEIN NARX-RELATED"/>
    <property type="match status" value="1"/>
</dbReference>
<organism evidence="11 12">
    <name type="scientific">Pelagirhabdus alkalitolerans</name>
    <dbReference type="NCBI Taxonomy" id="1612202"/>
    <lineage>
        <taxon>Bacteria</taxon>
        <taxon>Bacillati</taxon>
        <taxon>Bacillota</taxon>
        <taxon>Bacilli</taxon>
        <taxon>Bacillales</taxon>
        <taxon>Bacillaceae</taxon>
        <taxon>Pelagirhabdus</taxon>
    </lineage>
</organism>
<dbReference type="Gene3D" id="3.30.565.10">
    <property type="entry name" value="Histidine kinase-like ATPase, C-terminal domain"/>
    <property type="match status" value="1"/>
</dbReference>
<feature type="transmembrane region" description="Helical" evidence="9">
    <location>
        <begin position="123"/>
        <end position="143"/>
    </location>
</feature>
<keyword evidence="6 11" id="KW-0418">Kinase</keyword>
<keyword evidence="9" id="KW-0472">Membrane</keyword>
<evidence type="ECO:0000256" key="5">
    <source>
        <dbReference type="ARBA" id="ARBA00022741"/>
    </source>
</evidence>
<dbReference type="EC" id="2.7.13.3" evidence="2"/>
<name>A0A1G6JPP9_9BACI</name>
<comment type="catalytic activity">
    <reaction evidence="1">
        <text>ATP + protein L-histidine = ADP + protein N-phospho-L-histidine.</text>
        <dbReference type="EC" id="2.7.13.3"/>
    </reaction>
</comment>
<keyword evidence="3" id="KW-0597">Phosphoprotein</keyword>
<dbReference type="Pfam" id="PF07730">
    <property type="entry name" value="HisKA_3"/>
    <property type="match status" value="1"/>
</dbReference>
<evidence type="ECO:0000256" key="7">
    <source>
        <dbReference type="ARBA" id="ARBA00022840"/>
    </source>
</evidence>
<dbReference type="STRING" id="1612202.SAMN05421734_105108"/>
<reference evidence="12" key="1">
    <citation type="submission" date="2016-09" db="EMBL/GenBank/DDBJ databases">
        <authorList>
            <person name="Varghese N."/>
            <person name="Submissions S."/>
        </authorList>
    </citation>
    <scope>NUCLEOTIDE SEQUENCE [LARGE SCALE GENOMIC DNA]</scope>
    <source>
        <strain evidence="12">S5</strain>
    </source>
</reference>
<evidence type="ECO:0000259" key="10">
    <source>
        <dbReference type="Pfam" id="PF07730"/>
    </source>
</evidence>
<dbReference type="GO" id="GO:0005524">
    <property type="term" value="F:ATP binding"/>
    <property type="evidence" value="ECO:0007669"/>
    <property type="project" value="UniProtKB-KW"/>
</dbReference>
<dbReference type="InterPro" id="IPR050482">
    <property type="entry name" value="Sensor_HK_TwoCompSys"/>
</dbReference>
<dbReference type="EMBL" id="FMYI01000005">
    <property type="protein sequence ID" value="SDC20694.1"/>
    <property type="molecule type" value="Genomic_DNA"/>
</dbReference>
<keyword evidence="8" id="KW-0902">Two-component regulatory system</keyword>
<feature type="transmembrane region" description="Helical" evidence="9">
    <location>
        <begin position="6"/>
        <end position="23"/>
    </location>
</feature>
<sequence>MVSFWFTIVYLITVWSLALYVEVGTRETWSFQIAVSTVFFALYFALPLFSRYLHLLHSVLLILPLLITGLFYQAPFNGFGLLIGFVVAKETLERVEGAVVYGHLSYQFSLLMVTLFLQYNTWLMIYSIALILFVGFLLLMWHLQLSSNKSLHDDYNHLLHRYKQVKQHISDTGEKARLNERHQIARELHDSVGHRLTALLMQLEVARLNEQDQSSKETYKELKALAQKSLDETREAVQTLKTDHVEGLSAIIQLIRKLEAESHLRIAFYMQPGVFKQSLTNDQSVAIYRATQEALTNMMRHSDVKDAVIEFGLVGDHYFRFQIRHDTYKETQIEEGFGIRSMKERLKMIKGSLVVEQKDQTIHVIGTFPLKRGESK</sequence>
<protein>
    <recommendedName>
        <fullName evidence="2">histidine kinase</fullName>
        <ecNumber evidence="2">2.7.13.3</ecNumber>
    </recommendedName>
</protein>
<keyword evidence="4" id="KW-0808">Transferase</keyword>
<proteinExistence type="predicted"/>